<dbReference type="Gene3D" id="3.40.50.880">
    <property type="match status" value="1"/>
</dbReference>
<dbReference type="CDD" id="cd01741">
    <property type="entry name" value="GATase1_1"/>
    <property type="match status" value="1"/>
</dbReference>
<reference evidence="2 3" key="1">
    <citation type="submission" date="2018-05" db="EMBL/GenBank/DDBJ databases">
        <title>Genomic Encyclopedia of Type Strains, Phase IV (KMG-IV): sequencing the most valuable type-strain genomes for metagenomic binning, comparative biology and taxonomic classification.</title>
        <authorList>
            <person name="Goeker M."/>
        </authorList>
    </citation>
    <scope>NUCLEOTIDE SEQUENCE [LARGE SCALE GENOMIC DNA]</scope>
    <source>
        <strain evidence="2 3">DSM 23606</strain>
    </source>
</reference>
<dbReference type="InterPro" id="IPR044992">
    <property type="entry name" value="ChyE-like"/>
</dbReference>
<dbReference type="GO" id="GO:0016740">
    <property type="term" value="F:transferase activity"/>
    <property type="evidence" value="ECO:0007669"/>
    <property type="project" value="UniProtKB-KW"/>
</dbReference>
<organism evidence="2 3">
    <name type="scientific">Plasticicumulans acidivorans</name>
    <dbReference type="NCBI Taxonomy" id="886464"/>
    <lineage>
        <taxon>Bacteria</taxon>
        <taxon>Pseudomonadati</taxon>
        <taxon>Pseudomonadota</taxon>
        <taxon>Gammaproteobacteria</taxon>
        <taxon>Candidatus Competibacteraceae</taxon>
        <taxon>Plasticicumulans</taxon>
    </lineage>
</organism>
<evidence type="ECO:0000313" key="3">
    <source>
        <dbReference type="Proteomes" id="UP000246569"/>
    </source>
</evidence>
<dbReference type="Pfam" id="PF00117">
    <property type="entry name" value="GATase"/>
    <property type="match status" value="1"/>
</dbReference>
<protein>
    <submittedName>
        <fullName evidence="2">GMP synthase-like glutamine amidotransferase</fullName>
    </submittedName>
</protein>
<keyword evidence="2" id="KW-0808">Transferase</keyword>
<dbReference type="EMBL" id="QGTJ01000013">
    <property type="protein sequence ID" value="PWV58851.1"/>
    <property type="molecule type" value="Genomic_DNA"/>
</dbReference>
<name>A0A317MRB0_9GAMM</name>
<feature type="domain" description="Glutamine amidotransferase" evidence="1">
    <location>
        <begin position="88"/>
        <end position="198"/>
    </location>
</feature>
<dbReference type="AlphaFoldDB" id="A0A317MRB0"/>
<dbReference type="SUPFAM" id="SSF52317">
    <property type="entry name" value="Class I glutamine amidotransferase-like"/>
    <property type="match status" value="1"/>
</dbReference>
<dbReference type="GO" id="GO:0005829">
    <property type="term" value="C:cytosol"/>
    <property type="evidence" value="ECO:0007669"/>
    <property type="project" value="TreeGrafter"/>
</dbReference>
<dbReference type="OrthoDB" id="9813383at2"/>
<dbReference type="Proteomes" id="UP000246569">
    <property type="component" value="Unassembled WGS sequence"/>
</dbReference>
<proteinExistence type="predicted"/>
<dbReference type="InterPro" id="IPR029062">
    <property type="entry name" value="Class_I_gatase-like"/>
</dbReference>
<dbReference type="RefSeq" id="WP_110020060.1">
    <property type="nucleotide sequence ID" value="NZ_QGTJ01000013.1"/>
</dbReference>
<dbReference type="PANTHER" id="PTHR42695">
    <property type="entry name" value="GLUTAMINE AMIDOTRANSFERASE YLR126C-RELATED"/>
    <property type="match status" value="1"/>
</dbReference>
<comment type="caution">
    <text evidence="2">The sequence shown here is derived from an EMBL/GenBank/DDBJ whole genome shotgun (WGS) entry which is preliminary data.</text>
</comment>
<sequence>MDTPALIAPRRIGILEADRPAPAIAARYGSYAERFAALFGAAADGRWRFRQYAVYAGELPASADECAGWLLTGSRHGVYDALPWMAPLAQFLRRVVGAGVPLAGICFGHQILAHALGGTVEKSSRGWGLGPHRYALRDGYPWMDGDEGGQLCLNAVHQDQVTVAPPGAEVLAGSDFCPHAALLYGDCALSFQAHPEFDRAFETALLTYLRDERGVLDPTHTAAALDALADPALQLDSARVARWVVRFFEQRWAG</sequence>
<gene>
    <name evidence="2" type="ORF">C7443_11332</name>
</gene>
<dbReference type="InterPro" id="IPR017926">
    <property type="entry name" value="GATASE"/>
</dbReference>
<accession>A0A317MRB0</accession>
<keyword evidence="2" id="KW-0315">Glutamine amidotransferase</keyword>
<keyword evidence="3" id="KW-1185">Reference proteome</keyword>
<evidence type="ECO:0000259" key="1">
    <source>
        <dbReference type="Pfam" id="PF00117"/>
    </source>
</evidence>
<evidence type="ECO:0000313" key="2">
    <source>
        <dbReference type="EMBL" id="PWV58851.1"/>
    </source>
</evidence>
<dbReference type="PANTHER" id="PTHR42695:SF5">
    <property type="entry name" value="GLUTAMINE AMIDOTRANSFERASE YLR126C-RELATED"/>
    <property type="match status" value="1"/>
</dbReference>